<feature type="non-terminal residue" evidence="1">
    <location>
        <position position="107"/>
    </location>
</feature>
<dbReference type="PROSITE" id="PS50017">
    <property type="entry name" value="DEATH_DOMAIN"/>
    <property type="match status" value="1"/>
</dbReference>
<keyword evidence="2" id="KW-1185">Reference proteome</keyword>
<dbReference type="InterPro" id="IPR000488">
    <property type="entry name" value="Death_dom"/>
</dbReference>
<dbReference type="OrthoDB" id="10037120at2759"/>
<dbReference type="GO" id="GO:0007165">
    <property type="term" value="P:signal transduction"/>
    <property type="evidence" value="ECO:0007669"/>
    <property type="project" value="InterPro"/>
</dbReference>
<dbReference type="Gene3D" id="1.10.533.10">
    <property type="entry name" value="Death Domain, Fas"/>
    <property type="match status" value="1"/>
</dbReference>
<sequence length="107" mass="12269">MGPKLRIKRTIESLNYDVFEKLTRALNQEISTIGSYLDLAGRLNCTVVDVQKFALERNPTLALLEHWCSSKCGAEKTVTILMSHLQAIGRDDLVEFLRPHEYEYIDN</sequence>
<dbReference type="Proteomes" id="UP001152795">
    <property type="component" value="Unassembled WGS sequence"/>
</dbReference>
<dbReference type="Pfam" id="PF00531">
    <property type="entry name" value="Death"/>
    <property type="match status" value="1"/>
</dbReference>
<evidence type="ECO:0000313" key="2">
    <source>
        <dbReference type="Proteomes" id="UP001152795"/>
    </source>
</evidence>
<dbReference type="AlphaFoldDB" id="A0A7D9MAQ9"/>
<dbReference type="EMBL" id="CACRXK020038050">
    <property type="protein sequence ID" value="CAB4045187.1"/>
    <property type="molecule type" value="Genomic_DNA"/>
</dbReference>
<gene>
    <name evidence="1" type="ORF">PACLA_8A055653</name>
</gene>
<dbReference type="SUPFAM" id="SSF47986">
    <property type="entry name" value="DEATH domain"/>
    <property type="match status" value="1"/>
</dbReference>
<accession>A0A7D9MAQ9</accession>
<proteinExistence type="predicted"/>
<dbReference type="InterPro" id="IPR011029">
    <property type="entry name" value="DEATH-like_dom_sf"/>
</dbReference>
<comment type="caution">
    <text evidence="1">The sequence shown here is derived from an EMBL/GenBank/DDBJ whole genome shotgun (WGS) entry which is preliminary data.</text>
</comment>
<protein>
    <submittedName>
        <fullName evidence="1">Myeloid differentiation primary response 88</fullName>
    </submittedName>
</protein>
<reference evidence="1" key="1">
    <citation type="submission" date="2020-04" db="EMBL/GenBank/DDBJ databases">
        <authorList>
            <person name="Alioto T."/>
            <person name="Alioto T."/>
            <person name="Gomez Garrido J."/>
        </authorList>
    </citation>
    <scope>NUCLEOTIDE SEQUENCE</scope>
    <source>
        <strain evidence="1">A484AB</strain>
    </source>
</reference>
<evidence type="ECO:0000313" key="1">
    <source>
        <dbReference type="EMBL" id="CAB4045187.1"/>
    </source>
</evidence>
<organism evidence="1 2">
    <name type="scientific">Paramuricea clavata</name>
    <name type="common">Red gorgonian</name>
    <name type="synonym">Violescent sea-whip</name>
    <dbReference type="NCBI Taxonomy" id="317549"/>
    <lineage>
        <taxon>Eukaryota</taxon>
        <taxon>Metazoa</taxon>
        <taxon>Cnidaria</taxon>
        <taxon>Anthozoa</taxon>
        <taxon>Octocorallia</taxon>
        <taxon>Malacalcyonacea</taxon>
        <taxon>Plexauridae</taxon>
        <taxon>Paramuricea</taxon>
    </lineage>
</organism>
<name>A0A7D9MAQ9_PARCT</name>